<gene>
    <name evidence="1" type="ORF">H7U19_06400</name>
</gene>
<dbReference type="EMBL" id="JACNMF010000002">
    <property type="protein sequence ID" value="MBC3758027.1"/>
    <property type="molecule type" value="Genomic_DNA"/>
</dbReference>
<dbReference type="Proteomes" id="UP000656244">
    <property type="component" value="Unassembled WGS sequence"/>
</dbReference>
<comment type="caution">
    <text evidence="1">The sequence shown here is derived from an EMBL/GenBank/DDBJ whole genome shotgun (WGS) entry which is preliminary data.</text>
</comment>
<sequence>MLTLLTYLNCSVAKNIDKKKNDVKYEIVQVPFVYENEKDTLFLNELRFYNIKSALDGIGLINQNYGTWDKEAEGKYQKNIKRFIWEDLKLFESSEEVFTIVADGTETINDYFACLMIFDSQGNDAFNKKHEFNQRLKELFLYKMKKINRSKINYKDLH</sequence>
<keyword evidence="2" id="KW-1185">Reference proteome</keyword>
<name>A0A923HGL1_9FLAO</name>
<proteinExistence type="predicted"/>
<reference evidence="1" key="1">
    <citation type="submission" date="2020-08" db="EMBL/GenBank/DDBJ databases">
        <title>Hyunsoonleella sp. strain SJ7 genome sequencing and assembly.</title>
        <authorList>
            <person name="Kim I."/>
        </authorList>
    </citation>
    <scope>NUCLEOTIDE SEQUENCE</scope>
    <source>
        <strain evidence="1">SJ7</strain>
    </source>
</reference>
<evidence type="ECO:0000313" key="1">
    <source>
        <dbReference type="EMBL" id="MBC3758027.1"/>
    </source>
</evidence>
<organism evidence="1 2">
    <name type="scientific">Hyunsoonleella aquatilis</name>
    <dbReference type="NCBI Taxonomy" id="2762758"/>
    <lineage>
        <taxon>Bacteria</taxon>
        <taxon>Pseudomonadati</taxon>
        <taxon>Bacteroidota</taxon>
        <taxon>Flavobacteriia</taxon>
        <taxon>Flavobacteriales</taxon>
        <taxon>Flavobacteriaceae</taxon>
    </lineage>
</organism>
<accession>A0A923HGL1</accession>
<protein>
    <submittedName>
        <fullName evidence="1">Uncharacterized protein</fullName>
    </submittedName>
</protein>
<dbReference type="AlphaFoldDB" id="A0A923HGL1"/>
<evidence type="ECO:0000313" key="2">
    <source>
        <dbReference type="Proteomes" id="UP000656244"/>
    </source>
</evidence>
<dbReference type="RefSeq" id="WP_186560361.1">
    <property type="nucleotide sequence ID" value="NZ_JACNMF010000002.1"/>
</dbReference>